<dbReference type="RefSeq" id="WP_160497142.1">
    <property type="nucleotide sequence ID" value="NZ_WUBI01000001.1"/>
</dbReference>
<sequence>MRVIKKKNKKKPVMLLLVLFVVVLAASATLVRFPLFKIDATAAVLMDVKTGKVYYEHNASAALPPASMSKMMTELLVLKNVNEGHNSWDEPVTASRYAANVTGAEIGLRSGDTLPLRTMFEAMVIHSANDAAISLAEHIAGNESAFVEQMNAMAHDIGLSAHSVFANSTGLSSADLQAFKSASSEGETQVSAKDLAKMARYLIRTYPEILQVTEKTELYIPEMKLTLRTTNSMLPGEAFSYDGNDGFKTGYTERAGYCFTGTSERDGKRFVAVVMGASDTNKRFEDAAKMFNYGFEGQSGSGLGRWLNRSAQIIR</sequence>
<evidence type="ECO:0000313" key="12">
    <source>
        <dbReference type="Proteomes" id="UP000460318"/>
    </source>
</evidence>
<keyword evidence="3 11" id="KW-0378">Hydrolase</keyword>
<dbReference type="EMBL" id="WUBI01000001">
    <property type="protein sequence ID" value="MWV43661.1"/>
    <property type="molecule type" value="Genomic_DNA"/>
</dbReference>
<feature type="binding site" evidence="8">
    <location>
        <position position="248"/>
    </location>
    <ligand>
        <name>substrate</name>
    </ligand>
</feature>
<accession>A0A7X3IHN6</accession>
<name>A0A7X3IHN6_9BACL</name>
<reference evidence="11 12" key="1">
    <citation type="submission" date="2019-12" db="EMBL/GenBank/DDBJ databases">
        <title>Paenibacillus sp. nov., an endophytic bacterium isolated from the stem of Dendrobium.</title>
        <authorList>
            <person name="Zhao R."/>
        </authorList>
    </citation>
    <scope>NUCLEOTIDE SEQUENCE [LARGE SCALE GENOMIC DNA]</scope>
    <source>
        <strain evidence="11 12">HJL G12</strain>
    </source>
</reference>
<organism evidence="11 12">
    <name type="scientific">Paenibacillus dendrobii</name>
    <dbReference type="NCBI Taxonomy" id="2691084"/>
    <lineage>
        <taxon>Bacteria</taxon>
        <taxon>Bacillati</taxon>
        <taxon>Bacillota</taxon>
        <taxon>Bacilli</taxon>
        <taxon>Bacillales</taxon>
        <taxon>Paenibacillaceae</taxon>
        <taxon>Paenibacillus</taxon>
    </lineage>
</organism>
<feature type="active site" description="Proton acceptor" evidence="7">
    <location>
        <position position="67"/>
    </location>
</feature>
<feature type="active site" description="Proton acceptor" evidence="7">
    <location>
        <position position="70"/>
    </location>
</feature>
<feature type="active site" evidence="7">
    <location>
        <position position="127"/>
    </location>
</feature>
<dbReference type="InterPro" id="IPR001967">
    <property type="entry name" value="Peptidase_S11_N"/>
</dbReference>
<dbReference type="GO" id="GO:0008360">
    <property type="term" value="P:regulation of cell shape"/>
    <property type="evidence" value="ECO:0007669"/>
    <property type="project" value="UniProtKB-KW"/>
</dbReference>
<evidence type="ECO:0000259" key="10">
    <source>
        <dbReference type="Pfam" id="PF00768"/>
    </source>
</evidence>
<dbReference type="PANTHER" id="PTHR21581">
    <property type="entry name" value="D-ALANYL-D-ALANINE CARBOXYPEPTIDASE"/>
    <property type="match status" value="1"/>
</dbReference>
<evidence type="ECO:0000256" key="4">
    <source>
        <dbReference type="ARBA" id="ARBA00022960"/>
    </source>
</evidence>
<evidence type="ECO:0000256" key="9">
    <source>
        <dbReference type="RuleBase" id="RU004016"/>
    </source>
</evidence>
<evidence type="ECO:0000256" key="5">
    <source>
        <dbReference type="ARBA" id="ARBA00022984"/>
    </source>
</evidence>
<gene>
    <name evidence="11" type="ORF">GRF59_08430</name>
</gene>
<evidence type="ECO:0000256" key="8">
    <source>
        <dbReference type="PIRSR" id="PIRSR618044-2"/>
    </source>
</evidence>
<dbReference type="Gene3D" id="3.40.710.10">
    <property type="entry name" value="DD-peptidase/beta-lactamase superfamily"/>
    <property type="match status" value="1"/>
</dbReference>
<dbReference type="Proteomes" id="UP000460318">
    <property type="component" value="Unassembled WGS sequence"/>
</dbReference>
<dbReference type="InterPro" id="IPR012338">
    <property type="entry name" value="Beta-lactam/transpept-like"/>
</dbReference>
<keyword evidence="6" id="KW-0961">Cell wall biogenesis/degradation</keyword>
<keyword evidence="2" id="KW-0732">Signal</keyword>
<dbReference type="InterPro" id="IPR018044">
    <property type="entry name" value="Peptidase_S11"/>
</dbReference>
<comment type="caution">
    <text evidence="11">The sequence shown here is derived from an EMBL/GenBank/DDBJ whole genome shotgun (WGS) entry which is preliminary data.</text>
</comment>
<dbReference type="GO" id="GO:0071555">
    <property type="term" value="P:cell wall organization"/>
    <property type="evidence" value="ECO:0007669"/>
    <property type="project" value="UniProtKB-KW"/>
</dbReference>
<protein>
    <submittedName>
        <fullName evidence="11">Serine hydrolase</fullName>
    </submittedName>
</protein>
<dbReference type="GO" id="GO:0006508">
    <property type="term" value="P:proteolysis"/>
    <property type="evidence" value="ECO:0007669"/>
    <property type="project" value="InterPro"/>
</dbReference>
<feature type="domain" description="Peptidase S11 D-alanyl-D-alanine carboxypeptidase A N-terminal" evidence="10">
    <location>
        <begin position="37"/>
        <end position="278"/>
    </location>
</feature>
<dbReference type="GO" id="GO:0009002">
    <property type="term" value="F:serine-type D-Ala-D-Ala carboxypeptidase activity"/>
    <property type="evidence" value="ECO:0007669"/>
    <property type="project" value="InterPro"/>
</dbReference>
<dbReference type="PANTHER" id="PTHR21581:SF11">
    <property type="entry name" value="D-ALANYL-D-ALANINE CARBOXYPEPTIDASE DACA"/>
    <property type="match status" value="1"/>
</dbReference>
<keyword evidence="12" id="KW-1185">Reference proteome</keyword>
<evidence type="ECO:0000256" key="3">
    <source>
        <dbReference type="ARBA" id="ARBA00022801"/>
    </source>
</evidence>
<evidence type="ECO:0000256" key="2">
    <source>
        <dbReference type="ARBA" id="ARBA00022729"/>
    </source>
</evidence>
<dbReference type="Pfam" id="PF00768">
    <property type="entry name" value="Peptidase_S11"/>
    <property type="match status" value="1"/>
</dbReference>
<evidence type="ECO:0000256" key="1">
    <source>
        <dbReference type="ARBA" id="ARBA00007164"/>
    </source>
</evidence>
<dbReference type="GO" id="GO:0009252">
    <property type="term" value="P:peptidoglycan biosynthetic process"/>
    <property type="evidence" value="ECO:0007669"/>
    <property type="project" value="UniProtKB-KW"/>
</dbReference>
<dbReference type="SUPFAM" id="SSF56601">
    <property type="entry name" value="beta-lactamase/transpeptidase-like"/>
    <property type="match status" value="1"/>
</dbReference>
<comment type="similarity">
    <text evidence="1 9">Belongs to the peptidase S11 family.</text>
</comment>
<proteinExistence type="inferred from homology"/>
<dbReference type="PRINTS" id="PR00725">
    <property type="entry name" value="DADACBPTASE1"/>
</dbReference>
<keyword evidence="5" id="KW-0573">Peptidoglycan synthesis</keyword>
<keyword evidence="4" id="KW-0133">Cell shape</keyword>
<dbReference type="AlphaFoldDB" id="A0A7X3IHN6"/>
<evidence type="ECO:0000256" key="7">
    <source>
        <dbReference type="PIRSR" id="PIRSR618044-1"/>
    </source>
</evidence>
<evidence type="ECO:0000313" key="11">
    <source>
        <dbReference type="EMBL" id="MWV43661.1"/>
    </source>
</evidence>
<evidence type="ECO:0000256" key="6">
    <source>
        <dbReference type="ARBA" id="ARBA00023316"/>
    </source>
</evidence>